<keyword evidence="1" id="KW-1133">Transmembrane helix</keyword>
<organism evidence="2">
    <name type="scientific">Desmodus rotundus</name>
    <name type="common">Vampire bat</name>
    <dbReference type="NCBI Taxonomy" id="9430"/>
    <lineage>
        <taxon>Eukaryota</taxon>
        <taxon>Metazoa</taxon>
        <taxon>Chordata</taxon>
        <taxon>Craniata</taxon>
        <taxon>Vertebrata</taxon>
        <taxon>Euteleostomi</taxon>
        <taxon>Mammalia</taxon>
        <taxon>Eutheria</taxon>
        <taxon>Laurasiatheria</taxon>
        <taxon>Chiroptera</taxon>
        <taxon>Yangochiroptera</taxon>
        <taxon>Phyllostomidae</taxon>
        <taxon>Desmodontinae</taxon>
        <taxon>Desmodus</taxon>
    </lineage>
</organism>
<accession>K9IQZ5</accession>
<reference evidence="2" key="1">
    <citation type="submission" date="2012-11" db="EMBL/GenBank/DDBJ databases">
        <title>The Vampirome: Transcriptome and Proteome Analysis of the Submandibular and Accessory Glands of the Vampire Bat and Vector of Human Rabies, Desmodus rotundus.</title>
        <authorList>
            <person name="Francischetti I.M.B."/>
            <person name="Assumpcao T.C.F."/>
            <person name="Ma D."/>
            <person name="Vicente E.C."/>
            <person name="Ribeiro J.M.C."/>
        </authorList>
    </citation>
    <scope>NUCLEOTIDE SEQUENCE</scope>
    <source>
        <tissue evidence="2">Salivary gland</tissue>
    </source>
</reference>
<sequence length="68" mass="7816">LRFQGGFFFSFIIKNKPHLHLYILPFLAVFVLVAADQLWGFFVCFFFPCSDNFSLPCTVCSELDNSSL</sequence>
<evidence type="ECO:0000256" key="1">
    <source>
        <dbReference type="SAM" id="Phobius"/>
    </source>
</evidence>
<name>K9IQZ5_DESRO</name>
<dbReference type="EMBL" id="GABZ01003203">
    <property type="protein sequence ID" value="JAA50322.1"/>
    <property type="molecule type" value="mRNA"/>
</dbReference>
<keyword evidence="1" id="KW-0472">Membrane</keyword>
<dbReference type="AlphaFoldDB" id="K9IQZ5"/>
<protein>
    <submittedName>
        <fullName evidence="2">Putative secreted protein</fullName>
    </submittedName>
</protein>
<keyword evidence="1" id="KW-0812">Transmembrane</keyword>
<evidence type="ECO:0000313" key="2">
    <source>
        <dbReference type="EMBL" id="JAA50322.1"/>
    </source>
</evidence>
<feature type="transmembrane region" description="Helical" evidence="1">
    <location>
        <begin position="21"/>
        <end position="48"/>
    </location>
</feature>
<feature type="non-terminal residue" evidence="2">
    <location>
        <position position="1"/>
    </location>
</feature>
<proteinExistence type="evidence at transcript level"/>